<dbReference type="EMBL" id="JAWDJW010001519">
    <property type="protein sequence ID" value="KAK3078917.1"/>
    <property type="molecule type" value="Genomic_DNA"/>
</dbReference>
<keyword evidence="2" id="KW-1185">Reference proteome</keyword>
<accession>A0ACC3DQV4</accession>
<name>A0ACC3DQV4_9PEZI</name>
<gene>
    <name evidence="1" type="ORF">LTS18_006297</name>
</gene>
<reference evidence="1" key="1">
    <citation type="submission" date="2024-09" db="EMBL/GenBank/DDBJ databases">
        <title>Black Yeasts Isolated from many extreme environments.</title>
        <authorList>
            <person name="Coleine C."/>
            <person name="Stajich J.E."/>
            <person name="Selbmann L."/>
        </authorList>
    </citation>
    <scope>NUCLEOTIDE SEQUENCE</scope>
    <source>
        <strain evidence="1">CCFEE 5737</strain>
    </source>
</reference>
<evidence type="ECO:0000313" key="2">
    <source>
        <dbReference type="Proteomes" id="UP001186974"/>
    </source>
</evidence>
<protein>
    <submittedName>
        <fullName evidence="1">Uncharacterized protein</fullName>
    </submittedName>
</protein>
<evidence type="ECO:0000313" key="1">
    <source>
        <dbReference type="EMBL" id="KAK3078917.1"/>
    </source>
</evidence>
<organism evidence="1 2">
    <name type="scientific">Coniosporium uncinatum</name>
    <dbReference type="NCBI Taxonomy" id="93489"/>
    <lineage>
        <taxon>Eukaryota</taxon>
        <taxon>Fungi</taxon>
        <taxon>Dikarya</taxon>
        <taxon>Ascomycota</taxon>
        <taxon>Pezizomycotina</taxon>
        <taxon>Dothideomycetes</taxon>
        <taxon>Dothideomycetes incertae sedis</taxon>
        <taxon>Coniosporium</taxon>
    </lineage>
</organism>
<proteinExistence type="predicted"/>
<sequence length="299" mass="32090">MASFVLAAYPSPGACSGVCHNAHDPSIIRRDDGTYFRFSTGGKIAIHSAPAIIGPWTYKGPAIRAGSRINLAGRDDLWAPDQLQLPILRHRPRLLPDLLSWTDHGATGISSDRSKPYNAIDANLFQYAGDSGSPTMLMSFGSFWGDLYQVPMASAGKSVGAAARQIVYQPAGEHAVEAAYLFANAGIYYLFFSAGKCCALDKNRPAAGQEYRVMVCRASSPAGPFTDKSGRSCRSGGGTVVLPSHGNVYAPGGQGVFRDPTLGPVLYYHYVDRRVGYGDGQKVFGWNRLDFTSGWPVAV</sequence>
<dbReference type="Proteomes" id="UP001186974">
    <property type="component" value="Unassembled WGS sequence"/>
</dbReference>
<comment type="caution">
    <text evidence="1">The sequence shown here is derived from an EMBL/GenBank/DDBJ whole genome shotgun (WGS) entry which is preliminary data.</text>
</comment>